<reference evidence="4" key="1">
    <citation type="journal article" date="2020" name="Stud. Mycol.">
        <title>101 Dothideomycetes genomes: a test case for predicting lifestyles and emergence of pathogens.</title>
        <authorList>
            <person name="Haridas S."/>
            <person name="Albert R."/>
            <person name="Binder M."/>
            <person name="Bloem J."/>
            <person name="Labutti K."/>
            <person name="Salamov A."/>
            <person name="Andreopoulos B."/>
            <person name="Baker S."/>
            <person name="Barry K."/>
            <person name="Bills G."/>
            <person name="Bluhm B."/>
            <person name="Cannon C."/>
            <person name="Castanera R."/>
            <person name="Culley D."/>
            <person name="Daum C."/>
            <person name="Ezra D."/>
            <person name="Gonzalez J."/>
            <person name="Henrissat B."/>
            <person name="Kuo A."/>
            <person name="Liang C."/>
            <person name="Lipzen A."/>
            <person name="Lutzoni F."/>
            <person name="Magnuson J."/>
            <person name="Mondo S."/>
            <person name="Nolan M."/>
            <person name="Ohm R."/>
            <person name="Pangilinan J."/>
            <person name="Park H.-J."/>
            <person name="Ramirez L."/>
            <person name="Alfaro M."/>
            <person name="Sun H."/>
            <person name="Tritt A."/>
            <person name="Yoshinaga Y."/>
            <person name="Zwiers L.-H."/>
            <person name="Turgeon B."/>
            <person name="Goodwin S."/>
            <person name="Spatafora J."/>
            <person name="Crous P."/>
            <person name="Grigoriev I."/>
        </authorList>
    </citation>
    <scope>NUCLEOTIDE SEQUENCE</scope>
    <source>
        <strain evidence="4">CBS 279.74</strain>
    </source>
</reference>
<organism evidence="4 5">
    <name type="scientific">Pleomassaria siparia CBS 279.74</name>
    <dbReference type="NCBI Taxonomy" id="1314801"/>
    <lineage>
        <taxon>Eukaryota</taxon>
        <taxon>Fungi</taxon>
        <taxon>Dikarya</taxon>
        <taxon>Ascomycota</taxon>
        <taxon>Pezizomycotina</taxon>
        <taxon>Dothideomycetes</taxon>
        <taxon>Pleosporomycetidae</taxon>
        <taxon>Pleosporales</taxon>
        <taxon>Pleomassariaceae</taxon>
        <taxon>Pleomassaria</taxon>
    </lineage>
</organism>
<protein>
    <recommendedName>
        <fullName evidence="6">VIT-domain-containing protein</fullName>
    </recommendedName>
</protein>
<sequence length="924" mass="103038">MVSSLQNGEEWRNHLCGLYSTVPSSHKFEKLYLPQVELQSRTTIVSTTSRTSLTQTFVNPSETKGIKRVTYAFPLYDGVNVVGFTCRVGERTIVGEVKEKEKAKAVFQGAVNKRETARLFEQLPDASDVFTTTIGNVPPGATVVINITYLGELKHDLEVNGIRFTIPNIIYPRYGDYPMGLVGNLATSAQGKGISITVDAEMPDGSFIQQIRSPSHPISISIGTTSLAPTAEPTMSRASATLSLGTTQLDTDFVLQVIAKDSDIPKAILETHPTMLNHRALMATLVPKFSLPSERPEVVFVCDRSGRMSGSRIRLVIQALKIFLKSLPVGVKFNICYFGSSHSFLWPRSVTYNQQNLDLAIKHAETFEGNYGATEMLEPLKATIEQRYKDIPLEVILLTDGNIQDAEMLFSYLKQEVSDTKSPIRVFTLGIGNVVSHSLIEGVAKAGNGFSQTVGEGEKMDTKVVRMLKGALSPHINDYTLEVQYSDDYGIIEKNADSLTVKLIIDEEKKEAPKQTISLFNKSVDLDKLKEEPPIHDQTGESRYSHIPKLTVPRTIQAPQIIPSLFAFNRTTVYLLLGPEAPEQTPRSVVLRGTSVHGPLKLKIPIQILDTPGETIHRLAAKRAVSELEEGRGWLPAAKFESGKSVKETYEGRFQDMVEREAVRLGVQFQVGGKWCSFVAIEKTKAVSKSNDYDACLDVVDSSPNAIASNTTVRYESVVPSNPVVPSVPQQQEMQQHQHAQLHSQPQLRQEPLLLPVPGNARAMQQLQSSLNGNHQPLSYEMMLLQLAKQQNEKRLQMQLLEQQDKKRLLMERKKQGGIESSLFLVGAPVEQMQPIQSSPDGNDQFQRHNMQTQEMHGQFLKQQNKNRLLMARQEQDGIEPSPFSVSTPVKQMQPSQSSLQNNEMQMDLLEPRNKKRRLMAKQK</sequence>
<dbReference type="SMART" id="SM00609">
    <property type="entry name" value="VIT"/>
    <property type="match status" value="1"/>
</dbReference>
<dbReference type="PANTHER" id="PTHR45737">
    <property type="entry name" value="VON WILLEBRAND FACTOR A DOMAIN-CONTAINING PROTEIN 5A"/>
    <property type="match status" value="1"/>
</dbReference>
<dbReference type="InterPro" id="IPR002035">
    <property type="entry name" value="VWF_A"/>
</dbReference>
<proteinExistence type="predicted"/>
<dbReference type="PROSITE" id="PS51468">
    <property type="entry name" value="VIT"/>
    <property type="match status" value="1"/>
</dbReference>
<feature type="domain" description="VWFA" evidence="2">
    <location>
        <begin position="297"/>
        <end position="476"/>
    </location>
</feature>
<dbReference type="PROSITE" id="PS50234">
    <property type="entry name" value="VWFA"/>
    <property type="match status" value="1"/>
</dbReference>
<keyword evidence="5" id="KW-1185">Reference proteome</keyword>
<dbReference type="PANTHER" id="PTHR45737:SF6">
    <property type="entry name" value="VON WILLEBRAND FACTOR A DOMAIN-CONTAINING PROTEIN 5A"/>
    <property type="match status" value="1"/>
</dbReference>
<evidence type="ECO:0000256" key="1">
    <source>
        <dbReference type="SAM" id="MobiDB-lite"/>
    </source>
</evidence>
<dbReference type="EMBL" id="MU005773">
    <property type="protein sequence ID" value="KAF2707886.1"/>
    <property type="molecule type" value="Genomic_DNA"/>
</dbReference>
<feature type="compositionally biased region" description="Polar residues" evidence="1">
    <location>
        <begin position="884"/>
        <end position="905"/>
    </location>
</feature>
<evidence type="ECO:0000313" key="4">
    <source>
        <dbReference type="EMBL" id="KAF2707886.1"/>
    </source>
</evidence>
<dbReference type="Pfam" id="PF08487">
    <property type="entry name" value="VIT"/>
    <property type="match status" value="1"/>
</dbReference>
<dbReference type="Gene3D" id="3.40.50.410">
    <property type="entry name" value="von Willebrand factor, type A domain"/>
    <property type="match status" value="1"/>
</dbReference>
<name>A0A6G1K4T4_9PLEO</name>
<accession>A0A6G1K4T4</accession>
<evidence type="ECO:0000259" key="3">
    <source>
        <dbReference type="PROSITE" id="PS51468"/>
    </source>
</evidence>
<dbReference type="SMART" id="SM00327">
    <property type="entry name" value="VWA"/>
    <property type="match status" value="1"/>
</dbReference>
<dbReference type="Proteomes" id="UP000799428">
    <property type="component" value="Unassembled WGS sequence"/>
</dbReference>
<dbReference type="OrthoDB" id="1729737at2759"/>
<dbReference type="Pfam" id="PF13768">
    <property type="entry name" value="VWA_3"/>
    <property type="match status" value="1"/>
</dbReference>
<feature type="domain" description="VIT" evidence="3">
    <location>
        <begin position="19"/>
        <end position="151"/>
    </location>
</feature>
<dbReference type="InterPro" id="IPR013694">
    <property type="entry name" value="VIT"/>
</dbReference>
<dbReference type="SUPFAM" id="SSF53300">
    <property type="entry name" value="vWA-like"/>
    <property type="match status" value="1"/>
</dbReference>
<feature type="region of interest" description="Disordered" evidence="1">
    <location>
        <begin position="879"/>
        <end position="924"/>
    </location>
</feature>
<evidence type="ECO:0000259" key="2">
    <source>
        <dbReference type="PROSITE" id="PS50234"/>
    </source>
</evidence>
<gene>
    <name evidence="4" type="ORF">K504DRAFT_435978</name>
</gene>
<dbReference type="AlphaFoldDB" id="A0A6G1K4T4"/>
<evidence type="ECO:0000313" key="5">
    <source>
        <dbReference type="Proteomes" id="UP000799428"/>
    </source>
</evidence>
<feature type="compositionally biased region" description="Basic residues" evidence="1">
    <location>
        <begin position="914"/>
        <end position="924"/>
    </location>
</feature>
<evidence type="ECO:0008006" key="6">
    <source>
        <dbReference type="Google" id="ProtNLM"/>
    </source>
</evidence>
<dbReference type="InterPro" id="IPR036465">
    <property type="entry name" value="vWFA_dom_sf"/>
</dbReference>